<reference evidence="1" key="1">
    <citation type="submission" date="2022-11" db="UniProtKB">
        <authorList>
            <consortium name="EnsemblMetazoa"/>
        </authorList>
    </citation>
    <scope>IDENTIFICATION</scope>
</reference>
<dbReference type="Proteomes" id="UP000887567">
    <property type="component" value="Unplaced"/>
</dbReference>
<evidence type="ECO:0000313" key="1">
    <source>
        <dbReference type="EnsemblMetazoa" id="XP_020910391.1"/>
    </source>
</evidence>
<dbReference type="RefSeq" id="XP_020910391.1">
    <property type="nucleotide sequence ID" value="XM_021054732.2"/>
</dbReference>
<dbReference type="PANTHER" id="PTHR33244">
    <property type="entry name" value="INTEGRASE CATALYTIC DOMAIN-CONTAINING PROTEIN-RELATED"/>
    <property type="match status" value="1"/>
</dbReference>
<dbReference type="KEGG" id="epa:110248230"/>
<dbReference type="AlphaFoldDB" id="A0A913XVA3"/>
<organism evidence="1 2">
    <name type="scientific">Exaiptasia diaphana</name>
    <name type="common">Tropical sea anemone</name>
    <name type="synonym">Aiptasia pulchella</name>
    <dbReference type="NCBI Taxonomy" id="2652724"/>
    <lineage>
        <taxon>Eukaryota</taxon>
        <taxon>Metazoa</taxon>
        <taxon>Cnidaria</taxon>
        <taxon>Anthozoa</taxon>
        <taxon>Hexacorallia</taxon>
        <taxon>Actiniaria</taxon>
        <taxon>Aiptasiidae</taxon>
        <taxon>Exaiptasia</taxon>
    </lineage>
</organism>
<dbReference type="EnsemblMetazoa" id="XM_021054732.2">
    <property type="protein sequence ID" value="XP_020910391.1"/>
    <property type="gene ID" value="LOC110248230"/>
</dbReference>
<proteinExistence type="predicted"/>
<dbReference type="OMA" id="EVWITDI"/>
<dbReference type="PANTHER" id="PTHR33244:SF3">
    <property type="entry name" value="PEPTIDASE A2 DOMAIN-CONTAINING PROTEIN"/>
    <property type="match status" value="1"/>
</dbReference>
<evidence type="ECO:0000313" key="2">
    <source>
        <dbReference type="Proteomes" id="UP000887567"/>
    </source>
</evidence>
<name>A0A913XVA3_EXADI</name>
<accession>A0A913XVA3</accession>
<dbReference type="OrthoDB" id="5970721at2759"/>
<dbReference type="GeneID" id="110248230"/>
<sequence length="208" mass="23396">MVQTVKNLLKKAGDAGEDPYIALLNYRTTPVDNKLQAPARLLNQREYRTQLPSSGRIQRMKSNDDDLLQLQKRQEIQRQNYAQNRRELGGLSTGQPVAVYNPSSKTWTTAEVKEKLDEPRSYTVKTSNGSELRRNRIHIKPIPTIPEKQPAQEYIQPQPPVSQTTVDTTDRSTTIKEAGTTVTATRSGRIVKPPTKLSLFVGSQPLNC</sequence>
<protein>
    <submittedName>
        <fullName evidence="1">Uncharacterized protein</fullName>
    </submittedName>
</protein>
<keyword evidence="2" id="KW-1185">Reference proteome</keyword>